<dbReference type="PANTHER" id="PTHR23329">
    <property type="entry name" value="TUFTELIN-INTERACTING PROTEIN 11-RELATED"/>
    <property type="match status" value="1"/>
</dbReference>
<evidence type="ECO:0000259" key="8">
    <source>
        <dbReference type="PROSITE" id="PS50174"/>
    </source>
</evidence>
<feature type="region of interest" description="Disordered" evidence="7">
    <location>
        <begin position="218"/>
        <end position="245"/>
    </location>
</feature>
<dbReference type="OMA" id="CEQDIIQ"/>
<evidence type="ECO:0000313" key="9">
    <source>
        <dbReference type="EMBL" id="EPE09335.1"/>
    </source>
</evidence>
<proteinExistence type="inferred from homology"/>
<evidence type="ECO:0000256" key="4">
    <source>
        <dbReference type="ARBA" id="ARBA00022728"/>
    </source>
</evidence>
<dbReference type="InterPro" id="IPR022783">
    <property type="entry name" value="GCFC_dom"/>
</dbReference>
<evidence type="ECO:0000256" key="7">
    <source>
        <dbReference type="SAM" id="MobiDB-lite"/>
    </source>
</evidence>
<feature type="domain" description="G-patch" evidence="8">
    <location>
        <begin position="250"/>
        <end position="296"/>
    </location>
</feature>
<organism evidence="9 10">
    <name type="scientific">Ophiostoma piceae (strain UAMH 11346)</name>
    <name type="common">Sap stain fungus</name>
    <dbReference type="NCBI Taxonomy" id="1262450"/>
    <lineage>
        <taxon>Eukaryota</taxon>
        <taxon>Fungi</taxon>
        <taxon>Dikarya</taxon>
        <taxon>Ascomycota</taxon>
        <taxon>Pezizomycotina</taxon>
        <taxon>Sordariomycetes</taxon>
        <taxon>Sordariomycetidae</taxon>
        <taxon>Ophiostomatales</taxon>
        <taxon>Ophiostomataceae</taxon>
        <taxon>Ophiostoma</taxon>
    </lineage>
</organism>
<dbReference type="EMBL" id="KE148147">
    <property type="protein sequence ID" value="EPE09335.1"/>
    <property type="molecule type" value="Genomic_DNA"/>
</dbReference>
<dbReference type="GO" id="GO:0071008">
    <property type="term" value="C:U2-type post-mRNA release spliceosomal complex"/>
    <property type="evidence" value="ECO:0007669"/>
    <property type="project" value="TreeGrafter"/>
</dbReference>
<comment type="similarity">
    <text evidence="2">Belongs to the TFP11/STIP family.</text>
</comment>
<dbReference type="AlphaFoldDB" id="S3D7F5"/>
<feature type="compositionally biased region" description="Basic residues" evidence="7">
    <location>
        <begin position="913"/>
        <end position="925"/>
    </location>
</feature>
<feature type="compositionally biased region" description="Low complexity" evidence="7">
    <location>
        <begin position="96"/>
        <end position="105"/>
    </location>
</feature>
<dbReference type="InterPro" id="IPR000467">
    <property type="entry name" value="G_patch_dom"/>
</dbReference>
<protein>
    <submittedName>
        <fullName evidence="9">Spindle pole body component</fullName>
    </submittedName>
</protein>
<feature type="compositionally biased region" description="Polar residues" evidence="7">
    <location>
        <begin position="172"/>
        <end position="184"/>
    </location>
</feature>
<keyword evidence="6" id="KW-0539">Nucleus</keyword>
<gene>
    <name evidence="9" type="ORF">F503_07111</name>
</gene>
<feature type="compositionally biased region" description="Acidic residues" evidence="7">
    <location>
        <begin position="139"/>
        <end position="149"/>
    </location>
</feature>
<name>S3D7F5_OPHP1</name>
<feature type="region of interest" description="Disordered" evidence="7">
    <location>
        <begin position="314"/>
        <end position="357"/>
    </location>
</feature>
<dbReference type="HOGENOM" id="CLU_007977_0_0_1"/>
<dbReference type="VEuPathDB" id="FungiDB:F503_07111"/>
<dbReference type="eggNOG" id="KOG2184">
    <property type="taxonomic scope" value="Eukaryota"/>
</dbReference>
<dbReference type="PROSITE" id="PS50174">
    <property type="entry name" value="G_PATCH"/>
    <property type="match status" value="1"/>
</dbReference>
<dbReference type="Proteomes" id="UP000016923">
    <property type="component" value="Unassembled WGS sequence"/>
</dbReference>
<keyword evidence="4" id="KW-0747">Spliceosome</keyword>
<dbReference type="InterPro" id="IPR045211">
    <property type="entry name" value="TFP11/STIP/Ntr1"/>
</dbReference>
<keyword evidence="10" id="KW-1185">Reference proteome</keyword>
<evidence type="ECO:0000256" key="1">
    <source>
        <dbReference type="ARBA" id="ARBA00004123"/>
    </source>
</evidence>
<accession>S3D7F5</accession>
<feature type="region of interest" description="Disordered" evidence="7">
    <location>
        <begin position="1"/>
        <end position="206"/>
    </location>
</feature>
<dbReference type="OrthoDB" id="4822at2759"/>
<feature type="compositionally biased region" description="Low complexity" evidence="7">
    <location>
        <begin position="903"/>
        <end position="912"/>
    </location>
</feature>
<reference evidence="9 10" key="1">
    <citation type="journal article" date="2013" name="BMC Genomics">
        <title>The genome and transcriptome of the pine saprophyte Ophiostoma piceae, and a comparison with the bark beetle-associated pine pathogen Grosmannia clavigera.</title>
        <authorList>
            <person name="Haridas S."/>
            <person name="Wang Y."/>
            <person name="Lim L."/>
            <person name="Massoumi Alamouti S."/>
            <person name="Jackman S."/>
            <person name="Docking R."/>
            <person name="Robertson G."/>
            <person name="Birol I."/>
            <person name="Bohlmann J."/>
            <person name="Breuil C."/>
        </authorList>
    </citation>
    <scope>NUCLEOTIDE SEQUENCE [LARGE SCALE GENOMIC DNA]</scope>
    <source>
        <strain evidence="9 10">UAMH 11346</strain>
    </source>
</reference>
<dbReference type="STRING" id="1262450.S3D7F5"/>
<evidence type="ECO:0000256" key="5">
    <source>
        <dbReference type="ARBA" id="ARBA00023187"/>
    </source>
</evidence>
<evidence type="ECO:0000256" key="3">
    <source>
        <dbReference type="ARBA" id="ARBA00022664"/>
    </source>
</evidence>
<dbReference type="Pfam" id="PF12457">
    <property type="entry name" value="TIP_N"/>
    <property type="match status" value="1"/>
</dbReference>
<feature type="compositionally biased region" description="Acidic residues" evidence="7">
    <location>
        <begin position="106"/>
        <end position="121"/>
    </location>
</feature>
<evidence type="ECO:0000256" key="2">
    <source>
        <dbReference type="ARBA" id="ARBA00010900"/>
    </source>
</evidence>
<dbReference type="Pfam" id="PF01585">
    <property type="entry name" value="G-patch"/>
    <property type="match status" value="1"/>
</dbReference>
<keyword evidence="3" id="KW-0507">mRNA processing</keyword>
<dbReference type="InterPro" id="IPR022159">
    <property type="entry name" value="STIP/TFIP11_N"/>
</dbReference>
<feature type="region of interest" description="Disordered" evidence="7">
    <location>
        <begin position="893"/>
        <end position="950"/>
    </location>
</feature>
<dbReference type="PANTHER" id="PTHR23329:SF1">
    <property type="entry name" value="TUFTELIN-INTERACTING PROTEIN 11"/>
    <property type="match status" value="1"/>
</dbReference>
<evidence type="ECO:0000256" key="6">
    <source>
        <dbReference type="ARBA" id="ARBA00023242"/>
    </source>
</evidence>
<keyword evidence="5" id="KW-0508">mRNA splicing</keyword>
<sequence length="1031" mass="114112">MDFSFKPAKLGKGADAYSSSDSDSDEETDAFRIPATDPMAGEFGEFQPRKRRRTGRDTKESAALGIFGSESEDDRHTGRYGKKQKALRQQGMSFVSSTTNTNTNGNDDDDDDEDDDDESEEDGHFGLGSSAARQVGAAQEEEDDYDDDTGGAGLGLGASSTAQYGMGFEPASFQSSIKSKSRQAPSFAPPVSFDTPTGLGQGFVPSSAYEPTLRAKDEANKKPAIIPRPSAFSAKPAGRGGASGASKFNAKSFGARMMAKMGFVEGQGLGVDGHGRNMIIEANLRPQGVGVGAVREKSEAERQQEKRLARLRGETVVSSDDDETKVKKAAAERRKKAKMGGSGVSNSGTSTPKRPKKKYMTMDEVKRAAPGLHIPDAFTPILDMTGPGKKLLTSSSGLMTPNSGAATTAATPGVSAEDTAEDIEQRKLARRAQTDFMAILEEWQSLQNRKAYADLQTEQIRQELAELEISHLGHKTMTDAFSQLSLQNIDGEDSWRNQWDKTIDQLKLAADTIPKSSMQDMKSTLADISIGALHPLFKRAMDAWEPLKATNQHIVDGLLSIQSLLGFGDGSSNKLLGEGNDHHTTYRRHKKPIATPYETMIYRLWLPPVSAAVREWDVVKDTDSILSLFEAWLPALPDFVRAQLLEHDIVRRLDGAVAKWEPKRRRHQSSQSQNLPHLWLFPWLIHLPPRHLDPASADGLVSEVKRKFRQLIDVWEFYRGVVPGLRQWKNVLRPSSSLISASTTATTSSRSADQWRPLVMSHVLPSMGRYVRSQFRVDPRDQGPYLEVITGEFQWLDLLAPELVGEVMVSEVFPMWHETLYQLLTTTGPTSLSLDQVGQWLQWWMTEVFPPKVQKLLSVSAEFQRGLVMINEALDICGDGPFDAERVREYLAPPSKGPALKMSSSASSSRHNGSGHHHHRHHHESRRHEDKDKTAPAAATTSATDKQPEEVSIRSYVEEWCENNDVQFIPERKKVHAEGRPLYRLTSRGDGRGGVLAYFKGVRLYAETKKGPVEIRVDRDDDWTKLLAMAQ</sequence>
<evidence type="ECO:0000313" key="10">
    <source>
        <dbReference type="Proteomes" id="UP000016923"/>
    </source>
</evidence>
<dbReference type="GO" id="GO:0000390">
    <property type="term" value="P:spliceosomal complex disassembly"/>
    <property type="evidence" value="ECO:0007669"/>
    <property type="project" value="InterPro"/>
</dbReference>
<feature type="compositionally biased region" description="Low complexity" evidence="7">
    <location>
        <begin position="935"/>
        <end position="945"/>
    </location>
</feature>
<dbReference type="GO" id="GO:0003676">
    <property type="term" value="F:nucleic acid binding"/>
    <property type="evidence" value="ECO:0007669"/>
    <property type="project" value="InterPro"/>
</dbReference>
<comment type="subcellular location">
    <subcellularLocation>
        <location evidence="1">Nucleus</location>
    </subcellularLocation>
</comment>
<dbReference type="Pfam" id="PF07842">
    <property type="entry name" value="GCFC"/>
    <property type="match status" value="1"/>
</dbReference>
<dbReference type="SMART" id="SM00443">
    <property type="entry name" value="G_patch"/>
    <property type="match status" value="1"/>
</dbReference>